<dbReference type="KEGG" id="fpal:HYN49_01515"/>
<proteinExistence type="predicted"/>
<gene>
    <name evidence="2" type="ORF">HYN49_01515</name>
</gene>
<evidence type="ECO:0000256" key="1">
    <source>
        <dbReference type="SAM" id="SignalP"/>
    </source>
</evidence>
<organism evidence="2 3">
    <name type="scientific">Flavobacterium pallidum</name>
    <dbReference type="NCBI Taxonomy" id="2172098"/>
    <lineage>
        <taxon>Bacteria</taxon>
        <taxon>Pseudomonadati</taxon>
        <taxon>Bacteroidota</taxon>
        <taxon>Flavobacteriia</taxon>
        <taxon>Flavobacteriales</taxon>
        <taxon>Flavobacteriaceae</taxon>
        <taxon>Flavobacterium</taxon>
    </lineage>
</organism>
<dbReference type="OrthoDB" id="1427655at2"/>
<dbReference type="Proteomes" id="UP000244937">
    <property type="component" value="Chromosome"/>
</dbReference>
<keyword evidence="1" id="KW-0732">Signal</keyword>
<sequence length="236" mass="26541">MKKNNTFLLLCFLISGFLFAQDGKLISGTVVVKDGNPKEIHILNLVNEKEAVTDGNGAFSILAKTDDILLISGTNVDLQRKAVEKDDYDSGKITIETTAKATQLEQVEIIRFDAVSLGILSKKPKQYTPAERKVYTANSTAIDALINLISGRTRQLKANVRIEQKEMLLEKLDGLFPDSFYEENLGIAKDRIKGFHYYIVENKKFVETLKLKDQLMATFLMVELARDYNGLSNEKK</sequence>
<dbReference type="RefSeq" id="WP_108902472.1">
    <property type="nucleotide sequence ID" value="NZ_CP029187.1"/>
</dbReference>
<reference evidence="2 3" key="1">
    <citation type="submission" date="2018-05" db="EMBL/GenBank/DDBJ databases">
        <title>Genome sequencing of Flavobacterium sp. HYN0049.</title>
        <authorList>
            <person name="Yi H."/>
            <person name="Baek C."/>
        </authorList>
    </citation>
    <scope>NUCLEOTIDE SEQUENCE [LARGE SCALE GENOMIC DNA]</scope>
    <source>
        <strain evidence="2 3">HYN0049</strain>
    </source>
</reference>
<accession>A0A2S1SE77</accession>
<evidence type="ECO:0008006" key="4">
    <source>
        <dbReference type="Google" id="ProtNLM"/>
    </source>
</evidence>
<feature type="signal peptide" evidence="1">
    <location>
        <begin position="1"/>
        <end position="20"/>
    </location>
</feature>
<name>A0A2S1SE77_9FLAO</name>
<feature type="chain" id="PRO_5015440939" description="TonB-dependent receptor" evidence="1">
    <location>
        <begin position="21"/>
        <end position="236"/>
    </location>
</feature>
<evidence type="ECO:0000313" key="2">
    <source>
        <dbReference type="EMBL" id="AWI24674.1"/>
    </source>
</evidence>
<evidence type="ECO:0000313" key="3">
    <source>
        <dbReference type="Proteomes" id="UP000244937"/>
    </source>
</evidence>
<protein>
    <recommendedName>
        <fullName evidence="4">TonB-dependent receptor</fullName>
    </recommendedName>
</protein>
<dbReference type="EMBL" id="CP029187">
    <property type="protein sequence ID" value="AWI24674.1"/>
    <property type="molecule type" value="Genomic_DNA"/>
</dbReference>
<dbReference type="AlphaFoldDB" id="A0A2S1SE77"/>
<keyword evidence="3" id="KW-1185">Reference proteome</keyword>